<reference evidence="1 2" key="1">
    <citation type="submission" date="2024-06" db="EMBL/GenBank/DDBJ databases">
        <title>Genomic Encyclopedia of Type Strains, Phase IV (KMG-IV): sequencing the most valuable type-strain genomes for metagenomic binning, comparative biology and taxonomic classification.</title>
        <authorList>
            <person name="Goeker M."/>
        </authorList>
    </citation>
    <scope>NUCLEOTIDE SEQUENCE [LARGE SCALE GENOMIC DNA]</scope>
    <source>
        <strain evidence="1 2">DSM 28102</strain>
    </source>
</reference>
<evidence type="ECO:0000313" key="2">
    <source>
        <dbReference type="Proteomes" id="UP001549164"/>
    </source>
</evidence>
<keyword evidence="2" id="KW-1185">Reference proteome</keyword>
<dbReference type="RefSeq" id="WP_354435939.1">
    <property type="nucleotide sequence ID" value="NZ_JBEPLY010000025.1"/>
</dbReference>
<evidence type="ECO:0000313" key="1">
    <source>
        <dbReference type="EMBL" id="MET3602193.1"/>
    </source>
</evidence>
<dbReference type="Proteomes" id="UP001549164">
    <property type="component" value="Unassembled WGS sequence"/>
</dbReference>
<gene>
    <name evidence="1" type="ORF">ABID12_004162</name>
</gene>
<organism evidence="1 2">
    <name type="scientific">Martelella mangrovi</name>
    <dbReference type="NCBI Taxonomy" id="1397477"/>
    <lineage>
        <taxon>Bacteria</taxon>
        <taxon>Pseudomonadati</taxon>
        <taxon>Pseudomonadota</taxon>
        <taxon>Alphaproteobacteria</taxon>
        <taxon>Hyphomicrobiales</taxon>
        <taxon>Aurantimonadaceae</taxon>
        <taxon>Martelella</taxon>
    </lineage>
</organism>
<proteinExistence type="predicted"/>
<accession>A0ABV2IIK6</accession>
<protein>
    <submittedName>
        <fullName evidence="1">Uncharacterized protein</fullName>
    </submittedName>
</protein>
<dbReference type="EMBL" id="JBEPLY010000025">
    <property type="protein sequence ID" value="MET3602193.1"/>
    <property type="molecule type" value="Genomic_DNA"/>
</dbReference>
<sequence length="88" mass="9552">MAITENADDALEALRELEFKRGYLIACCNLVNLHHDTVVANDVLQQCGISENDVSRMNLTEYDAVALAEIREGRSFDPITGPGNGGDA</sequence>
<comment type="caution">
    <text evidence="1">The sequence shown here is derived from an EMBL/GenBank/DDBJ whole genome shotgun (WGS) entry which is preliminary data.</text>
</comment>
<name>A0ABV2IIK6_9HYPH</name>